<dbReference type="GO" id="GO:0005524">
    <property type="term" value="F:ATP binding"/>
    <property type="evidence" value="ECO:0007669"/>
    <property type="project" value="UniProtKB-KW"/>
</dbReference>
<dbReference type="CDD" id="cd19481">
    <property type="entry name" value="RecA-like_protease"/>
    <property type="match status" value="1"/>
</dbReference>
<keyword evidence="2" id="KW-0067">ATP-binding</keyword>
<dbReference type="Pfam" id="PF00004">
    <property type="entry name" value="AAA"/>
    <property type="match status" value="1"/>
</dbReference>
<dbReference type="PANTHER" id="PTHR23077">
    <property type="entry name" value="AAA-FAMILY ATPASE"/>
    <property type="match status" value="1"/>
</dbReference>
<dbReference type="RefSeq" id="WP_035848023.1">
    <property type="nucleotide sequence ID" value="NZ_KK073874.1"/>
</dbReference>
<dbReference type="Gene3D" id="1.10.8.60">
    <property type="match status" value="1"/>
</dbReference>
<dbReference type="SUPFAM" id="SSF52540">
    <property type="entry name" value="P-loop containing nucleoside triphosphate hydrolases"/>
    <property type="match status" value="1"/>
</dbReference>
<evidence type="ECO:0000256" key="1">
    <source>
        <dbReference type="ARBA" id="ARBA00022741"/>
    </source>
</evidence>
<feature type="domain" description="AAA+ ATPase" evidence="3">
    <location>
        <begin position="171"/>
        <end position="318"/>
    </location>
</feature>
<proteinExistence type="predicted"/>
<dbReference type="InterPro" id="IPR050168">
    <property type="entry name" value="AAA_ATPase_domain"/>
</dbReference>
<gene>
    <name evidence="4" type="ORF">CryarDRAFT_0441</name>
</gene>
<dbReference type="Gene3D" id="3.40.50.300">
    <property type="entry name" value="P-loop containing nucleotide triphosphate hydrolases"/>
    <property type="match status" value="1"/>
</dbReference>
<sequence>MRPAEEDPLLASLLAAVAAAAGDIPLRLHVAGLLLDRGRAAEALEHCSTVLRSDPANEEAIALLRRASAELGAARPGSRVAADRPSADPAMVGRSGFDWDAAEAQVQDLPEVGRVDDGLPDPVGEGDVDGLVFTDLSLADVAGNPDAKERIERAIAPIRNPALARAFGKRTTGGLLLYGPPGCGKAFVARAIAGELQANFYRVGRADLLDRPAPTAELLASNPAAERRMHAVFATARRSAPCVLFLDDVDGIGPKRSRLQNPSTLRAVVNQLLFELDSLNRADSGVFVLASTTRPWDLDPALRRAGRLDRMVLVAPPDAVARTAILRFQLRDRMIADFDLTEVAEAAAGYSAADLRRVVESAADSALSDSLRRGQARPIEAADLVAAIKRVRPSVGTWLDLARAAAGPSDGSYEDLHLYLRTHRRR</sequence>
<dbReference type="GO" id="GO:0016887">
    <property type="term" value="F:ATP hydrolysis activity"/>
    <property type="evidence" value="ECO:0007669"/>
    <property type="project" value="InterPro"/>
</dbReference>
<dbReference type="InterPro" id="IPR027417">
    <property type="entry name" value="P-loop_NTPase"/>
</dbReference>
<dbReference type="Proteomes" id="UP000021053">
    <property type="component" value="Unassembled WGS sequence"/>
</dbReference>
<dbReference type="InterPro" id="IPR041569">
    <property type="entry name" value="AAA_lid_3"/>
</dbReference>
<accession>A0A011ABK8</accession>
<protein>
    <submittedName>
        <fullName evidence="4">AAA+ family ATPase</fullName>
    </submittedName>
</protein>
<comment type="caution">
    <text evidence="4">The sequence shown here is derived from an EMBL/GenBank/DDBJ whole genome shotgun (WGS) entry which is preliminary data.</text>
</comment>
<dbReference type="InterPro" id="IPR003593">
    <property type="entry name" value="AAA+_ATPase"/>
</dbReference>
<dbReference type="OrthoDB" id="9809379at2"/>
<name>A0A011ABK8_9ACTN</name>
<keyword evidence="1" id="KW-0547">Nucleotide-binding</keyword>
<dbReference type="HOGENOM" id="CLU_000688_21_15_11"/>
<dbReference type="Gene3D" id="1.25.40.10">
    <property type="entry name" value="Tetratricopeptide repeat domain"/>
    <property type="match status" value="1"/>
</dbReference>
<dbReference type="PANTHER" id="PTHR23077:SF171">
    <property type="entry name" value="NUCLEAR VALOSIN-CONTAINING PROTEIN-LIKE"/>
    <property type="match status" value="1"/>
</dbReference>
<keyword evidence="5" id="KW-1185">Reference proteome</keyword>
<dbReference type="AlphaFoldDB" id="A0A011ABK8"/>
<evidence type="ECO:0000259" key="3">
    <source>
        <dbReference type="SMART" id="SM00382"/>
    </source>
</evidence>
<dbReference type="PATRIC" id="fig|927661.3.peg.425"/>
<evidence type="ECO:0000256" key="2">
    <source>
        <dbReference type="ARBA" id="ARBA00022840"/>
    </source>
</evidence>
<dbReference type="InterPro" id="IPR003959">
    <property type="entry name" value="ATPase_AAA_core"/>
</dbReference>
<evidence type="ECO:0000313" key="4">
    <source>
        <dbReference type="EMBL" id="EXG79406.1"/>
    </source>
</evidence>
<dbReference type="Pfam" id="PF17862">
    <property type="entry name" value="AAA_lid_3"/>
    <property type="match status" value="1"/>
</dbReference>
<evidence type="ECO:0000313" key="5">
    <source>
        <dbReference type="Proteomes" id="UP000021053"/>
    </source>
</evidence>
<dbReference type="EMBL" id="JFBT01000001">
    <property type="protein sequence ID" value="EXG79406.1"/>
    <property type="molecule type" value="Genomic_DNA"/>
</dbReference>
<organism evidence="4 5">
    <name type="scientific">Cryptosporangium arvum DSM 44712</name>
    <dbReference type="NCBI Taxonomy" id="927661"/>
    <lineage>
        <taxon>Bacteria</taxon>
        <taxon>Bacillati</taxon>
        <taxon>Actinomycetota</taxon>
        <taxon>Actinomycetes</taxon>
        <taxon>Cryptosporangiales</taxon>
        <taxon>Cryptosporangiaceae</taxon>
        <taxon>Cryptosporangium</taxon>
    </lineage>
</organism>
<dbReference type="InterPro" id="IPR011990">
    <property type="entry name" value="TPR-like_helical_dom_sf"/>
</dbReference>
<reference evidence="4 5" key="1">
    <citation type="submission" date="2013-07" db="EMBL/GenBank/DDBJ databases">
        <authorList>
            <consortium name="DOE Joint Genome Institute"/>
            <person name="Eisen J."/>
            <person name="Huntemann M."/>
            <person name="Han J."/>
            <person name="Chen A."/>
            <person name="Kyrpides N."/>
            <person name="Mavromatis K."/>
            <person name="Markowitz V."/>
            <person name="Palaniappan K."/>
            <person name="Ivanova N."/>
            <person name="Schaumberg A."/>
            <person name="Pati A."/>
            <person name="Liolios K."/>
            <person name="Nordberg H.P."/>
            <person name="Cantor M.N."/>
            <person name="Hua S.X."/>
            <person name="Woyke T."/>
        </authorList>
    </citation>
    <scope>NUCLEOTIDE SEQUENCE [LARGE SCALE GENOMIC DNA]</scope>
    <source>
        <strain evidence="4 5">DSM 44712</strain>
    </source>
</reference>
<dbReference type="SMART" id="SM00382">
    <property type="entry name" value="AAA"/>
    <property type="match status" value="1"/>
</dbReference>